<evidence type="ECO:0000259" key="1">
    <source>
        <dbReference type="Pfam" id="PF08337"/>
    </source>
</evidence>
<proteinExistence type="predicted"/>
<reference evidence="2" key="1">
    <citation type="submission" date="2020-11" db="EMBL/GenBank/DDBJ databases">
        <authorList>
            <person name="Tran Van P."/>
        </authorList>
    </citation>
    <scope>NUCLEOTIDE SEQUENCE</scope>
</reference>
<dbReference type="EMBL" id="LR907466">
    <property type="protein sequence ID" value="CAD7254130.1"/>
    <property type="molecule type" value="Genomic_DNA"/>
</dbReference>
<dbReference type="PANTHER" id="PTHR22625:SF70">
    <property type="entry name" value="PLEXIN A, ISOFORM A"/>
    <property type="match status" value="1"/>
</dbReference>
<dbReference type="Pfam" id="PF08337">
    <property type="entry name" value="Plexin_cytopl"/>
    <property type="match status" value="1"/>
</dbReference>
<dbReference type="AlphaFoldDB" id="A0A7R9AHB6"/>
<feature type="non-terminal residue" evidence="2">
    <location>
        <position position="204"/>
    </location>
</feature>
<accession>A0A7R9AHB6</accession>
<dbReference type="GO" id="GO:0005886">
    <property type="term" value="C:plasma membrane"/>
    <property type="evidence" value="ECO:0007669"/>
    <property type="project" value="TreeGrafter"/>
</dbReference>
<organism evidence="2">
    <name type="scientific">Darwinula stevensoni</name>
    <dbReference type="NCBI Taxonomy" id="69355"/>
    <lineage>
        <taxon>Eukaryota</taxon>
        <taxon>Metazoa</taxon>
        <taxon>Ecdysozoa</taxon>
        <taxon>Arthropoda</taxon>
        <taxon>Crustacea</taxon>
        <taxon>Oligostraca</taxon>
        <taxon>Ostracoda</taxon>
        <taxon>Podocopa</taxon>
        <taxon>Podocopida</taxon>
        <taxon>Darwinulocopina</taxon>
        <taxon>Darwinuloidea</taxon>
        <taxon>Darwinulidae</taxon>
        <taxon>Darwinula</taxon>
    </lineage>
</organism>
<evidence type="ECO:0000313" key="2">
    <source>
        <dbReference type="EMBL" id="CAD7254130.1"/>
    </source>
</evidence>
<dbReference type="InterPro" id="IPR013548">
    <property type="entry name" value="Plexin_cytoplasmic_RasGAP_dom"/>
</dbReference>
<dbReference type="OrthoDB" id="125363at2759"/>
<dbReference type="Proteomes" id="UP000677054">
    <property type="component" value="Unassembled WGS sequence"/>
</dbReference>
<dbReference type="PANTHER" id="PTHR22625">
    <property type="entry name" value="PLEXIN"/>
    <property type="match status" value="1"/>
</dbReference>
<dbReference type="GO" id="GO:0030334">
    <property type="term" value="P:regulation of cell migration"/>
    <property type="evidence" value="ECO:0007669"/>
    <property type="project" value="TreeGrafter"/>
</dbReference>
<name>A0A7R9AHB6_9CRUS</name>
<sequence length="204" mass="23580">QALQPYVDDLFRSILTEEIEIRGLLLPIKYIFDFLDKEAEKLHLGNSDVLHTWKSNSVLLRFWVNIIKNPEFAFDIHKNPTVDSCLSVIAQTFMAAFSESDNPIGKDSPSWRLLYAKEIPVYKKMVREYYKNIRSMPPATNQEMKALFDEYSTAKGATFNMHDAFVELLEYAKNVSRQLKKALEAEDEELGKEFSRVLDLESSS</sequence>
<dbReference type="InterPro" id="IPR008936">
    <property type="entry name" value="Rho_GTPase_activation_prot"/>
</dbReference>
<dbReference type="InterPro" id="IPR031148">
    <property type="entry name" value="Plexin"/>
</dbReference>
<dbReference type="GO" id="GO:0017154">
    <property type="term" value="F:semaphorin receptor activity"/>
    <property type="evidence" value="ECO:0007669"/>
    <property type="project" value="InterPro"/>
</dbReference>
<dbReference type="SUPFAM" id="SSF48350">
    <property type="entry name" value="GTPase activation domain, GAP"/>
    <property type="match status" value="1"/>
</dbReference>
<dbReference type="GO" id="GO:0002116">
    <property type="term" value="C:semaphorin receptor complex"/>
    <property type="evidence" value="ECO:0007669"/>
    <property type="project" value="TreeGrafter"/>
</dbReference>
<evidence type="ECO:0000313" key="3">
    <source>
        <dbReference type="Proteomes" id="UP000677054"/>
    </source>
</evidence>
<dbReference type="EMBL" id="CAJPEV010007949">
    <property type="protein sequence ID" value="CAG0905030.1"/>
    <property type="molecule type" value="Genomic_DNA"/>
</dbReference>
<protein>
    <recommendedName>
        <fullName evidence="1">Plexin cytoplasmic RasGAP domain-containing protein</fullName>
    </recommendedName>
</protein>
<feature type="domain" description="Plexin cytoplasmic RasGAP" evidence="1">
    <location>
        <begin position="2"/>
        <end position="178"/>
    </location>
</feature>
<gene>
    <name evidence="2" type="ORF">DSTB1V02_LOCUS13876</name>
</gene>
<dbReference type="Gene3D" id="1.10.506.10">
    <property type="entry name" value="GTPase Activation - p120gap, domain 1"/>
    <property type="match status" value="1"/>
</dbReference>
<keyword evidence="3" id="KW-1185">Reference proteome</keyword>